<dbReference type="PANTHER" id="PTHR47332:SF4">
    <property type="entry name" value="SET DOMAIN-CONTAINING PROTEIN 5"/>
    <property type="match status" value="1"/>
</dbReference>
<sequence length="362" mass="40608">VEQVQGIDSNFEANIDSDHETCRTYSDDPRIIQADYRHGQAPDASYFFYFPHKPVGDASIVFLDHLRNIQKISRWDLWKNPVPSQDVTPLYALELSSDKGMAMVARRKIQVGELIASERPLVVSRTNPAIAEDQNKSGIFYRAALSGLSAAARKSVLSLRNSFGPEREPILGILLTNCLPVTIPGAPETQYSGLFPVLCRANHDCSPNANFFFNTRSFTGQLHAVHSIAENEEITVLYSELAAPRKERQAELLEHYKFLCECRTCSLPLAQAEESDARRRAIGEMIPLMHRGVYADDLTVARIEELLAWAQEEGLHALYSQLLVYGYGLATKLGLQDISRTWSRMAANAYKILNGADFLRFN</sequence>
<evidence type="ECO:0000259" key="1">
    <source>
        <dbReference type="PROSITE" id="PS50280"/>
    </source>
</evidence>
<name>A0AAD6YEX0_9AGAR</name>
<dbReference type="SUPFAM" id="SSF82199">
    <property type="entry name" value="SET domain"/>
    <property type="match status" value="1"/>
</dbReference>
<dbReference type="Gene3D" id="2.170.270.10">
    <property type="entry name" value="SET domain"/>
    <property type="match status" value="1"/>
</dbReference>
<dbReference type="PANTHER" id="PTHR47332">
    <property type="entry name" value="SET DOMAIN-CONTAINING PROTEIN 5"/>
    <property type="match status" value="1"/>
</dbReference>
<reference evidence="2" key="1">
    <citation type="submission" date="2023-03" db="EMBL/GenBank/DDBJ databases">
        <title>Massive genome expansion in bonnet fungi (Mycena s.s.) driven by repeated elements and novel gene families across ecological guilds.</title>
        <authorList>
            <consortium name="Lawrence Berkeley National Laboratory"/>
            <person name="Harder C.B."/>
            <person name="Miyauchi S."/>
            <person name="Viragh M."/>
            <person name="Kuo A."/>
            <person name="Thoen E."/>
            <person name="Andreopoulos B."/>
            <person name="Lu D."/>
            <person name="Skrede I."/>
            <person name="Drula E."/>
            <person name="Henrissat B."/>
            <person name="Morin E."/>
            <person name="Kohler A."/>
            <person name="Barry K."/>
            <person name="LaButti K."/>
            <person name="Morin E."/>
            <person name="Salamov A."/>
            <person name="Lipzen A."/>
            <person name="Mereny Z."/>
            <person name="Hegedus B."/>
            <person name="Baldrian P."/>
            <person name="Stursova M."/>
            <person name="Weitz H."/>
            <person name="Taylor A."/>
            <person name="Grigoriev I.V."/>
            <person name="Nagy L.G."/>
            <person name="Martin F."/>
            <person name="Kauserud H."/>
        </authorList>
    </citation>
    <scope>NUCLEOTIDE SEQUENCE</scope>
    <source>
        <strain evidence="2">9144</strain>
    </source>
</reference>
<dbReference type="SMART" id="SM00317">
    <property type="entry name" value="SET"/>
    <property type="match status" value="1"/>
</dbReference>
<dbReference type="PROSITE" id="PS50280">
    <property type="entry name" value="SET"/>
    <property type="match status" value="1"/>
</dbReference>
<dbReference type="Gene3D" id="1.25.40.10">
    <property type="entry name" value="Tetratricopeptide repeat domain"/>
    <property type="match status" value="1"/>
</dbReference>
<evidence type="ECO:0000313" key="3">
    <source>
        <dbReference type="Proteomes" id="UP001219525"/>
    </source>
</evidence>
<dbReference type="InterPro" id="IPR046341">
    <property type="entry name" value="SET_dom_sf"/>
</dbReference>
<gene>
    <name evidence="2" type="ORF">GGX14DRAFT_630897</name>
</gene>
<accession>A0AAD6YEX0</accession>
<dbReference type="CDD" id="cd20071">
    <property type="entry name" value="SET_SMYD"/>
    <property type="match status" value="1"/>
</dbReference>
<evidence type="ECO:0000313" key="2">
    <source>
        <dbReference type="EMBL" id="KAJ7209592.1"/>
    </source>
</evidence>
<dbReference type="EMBL" id="JARJCW010000030">
    <property type="protein sequence ID" value="KAJ7209592.1"/>
    <property type="molecule type" value="Genomic_DNA"/>
</dbReference>
<organism evidence="2 3">
    <name type="scientific">Mycena pura</name>
    <dbReference type="NCBI Taxonomy" id="153505"/>
    <lineage>
        <taxon>Eukaryota</taxon>
        <taxon>Fungi</taxon>
        <taxon>Dikarya</taxon>
        <taxon>Basidiomycota</taxon>
        <taxon>Agaricomycotina</taxon>
        <taxon>Agaricomycetes</taxon>
        <taxon>Agaricomycetidae</taxon>
        <taxon>Agaricales</taxon>
        <taxon>Marasmiineae</taxon>
        <taxon>Mycenaceae</taxon>
        <taxon>Mycena</taxon>
    </lineage>
</organism>
<comment type="caution">
    <text evidence="2">The sequence shown here is derived from an EMBL/GenBank/DDBJ whole genome shotgun (WGS) entry which is preliminary data.</text>
</comment>
<dbReference type="InterPro" id="IPR053185">
    <property type="entry name" value="SET_domain_protein"/>
</dbReference>
<proteinExistence type="predicted"/>
<dbReference type="Proteomes" id="UP001219525">
    <property type="component" value="Unassembled WGS sequence"/>
</dbReference>
<dbReference type="AlphaFoldDB" id="A0AAD6YEX0"/>
<feature type="non-terminal residue" evidence="2">
    <location>
        <position position="1"/>
    </location>
</feature>
<dbReference type="InterPro" id="IPR001214">
    <property type="entry name" value="SET_dom"/>
</dbReference>
<feature type="domain" description="SET" evidence="1">
    <location>
        <begin position="91"/>
        <end position="239"/>
    </location>
</feature>
<keyword evidence="3" id="KW-1185">Reference proteome</keyword>
<dbReference type="Pfam" id="PF00856">
    <property type="entry name" value="SET"/>
    <property type="match status" value="1"/>
</dbReference>
<protein>
    <recommendedName>
        <fullName evidence="1">SET domain-containing protein</fullName>
    </recommendedName>
</protein>
<dbReference type="InterPro" id="IPR011990">
    <property type="entry name" value="TPR-like_helical_dom_sf"/>
</dbReference>